<dbReference type="PANTHER" id="PTHR21180:SF32">
    <property type="entry name" value="ENDONUCLEASE_EXONUCLEASE_PHOSPHATASE FAMILY DOMAIN-CONTAINING PROTEIN 1"/>
    <property type="match status" value="1"/>
</dbReference>
<evidence type="ECO:0000259" key="1">
    <source>
        <dbReference type="SMART" id="SM00278"/>
    </source>
</evidence>
<dbReference type="EMBL" id="VIKR01000001">
    <property type="protein sequence ID" value="TQV76888.1"/>
    <property type="molecule type" value="Genomic_DNA"/>
</dbReference>
<comment type="caution">
    <text evidence="2">The sequence shown here is derived from an EMBL/GenBank/DDBJ whole genome shotgun (WGS) entry which is preliminary data.</text>
</comment>
<sequence length="104" mass="10989">MKNMILVVTLILGLVGFSQSTIAKSASSKPIQKSSMIAKHLKVNLNTAGAKELAEALTGVGIKKANAIVEYRKANGKFKSIEELANVKGIGVNTIAKNHGRMAI</sequence>
<name>A0A545TI59_9GAMM</name>
<dbReference type="RefSeq" id="WP_142888248.1">
    <property type="nucleotide sequence ID" value="NZ_VIKR01000001.1"/>
</dbReference>
<dbReference type="OrthoDB" id="7510573at2"/>
<keyword evidence="3" id="KW-1185">Reference proteome</keyword>
<organism evidence="2 3">
    <name type="scientific">Aliikangiella marina</name>
    <dbReference type="NCBI Taxonomy" id="1712262"/>
    <lineage>
        <taxon>Bacteria</taxon>
        <taxon>Pseudomonadati</taxon>
        <taxon>Pseudomonadota</taxon>
        <taxon>Gammaproteobacteria</taxon>
        <taxon>Oceanospirillales</taxon>
        <taxon>Pleioneaceae</taxon>
        <taxon>Aliikangiella</taxon>
    </lineage>
</organism>
<dbReference type="AlphaFoldDB" id="A0A545TI59"/>
<proteinExistence type="predicted"/>
<dbReference type="InterPro" id="IPR004509">
    <property type="entry name" value="Competence_ComEA_HhH"/>
</dbReference>
<evidence type="ECO:0000313" key="3">
    <source>
        <dbReference type="Proteomes" id="UP000317839"/>
    </source>
</evidence>
<feature type="domain" description="Helix-hairpin-helix DNA-binding motif class 1" evidence="1">
    <location>
        <begin position="82"/>
        <end position="101"/>
    </location>
</feature>
<evidence type="ECO:0000313" key="2">
    <source>
        <dbReference type="EMBL" id="TQV76888.1"/>
    </source>
</evidence>
<dbReference type="Proteomes" id="UP000317839">
    <property type="component" value="Unassembled WGS sequence"/>
</dbReference>
<gene>
    <name evidence="2" type="ORF">FLL45_02745</name>
</gene>
<dbReference type="Pfam" id="PF12836">
    <property type="entry name" value="HHH_3"/>
    <property type="match status" value="1"/>
</dbReference>
<dbReference type="GO" id="GO:0006281">
    <property type="term" value="P:DNA repair"/>
    <property type="evidence" value="ECO:0007669"/>
    <property type="project" value="InterPro"/>
</dbReference>
<protein>
    <submittedName>
        <fullName evidence="2">Helix-hairpin-helix domain-containing protein</fullName>
    </submittedName>
</protein>
<dbReference type="PANTHER" id="PTHR21180">
    <property type="entry name" value="ENDONUCLEASE/EXONUCLEASE/PHOSPHATASE FAMILY DOMAIN-CONTAINING PROTEIN 1"/>
    <property type="match status" value="1"/>
</dbReference>
<dbReference type="InterPro" id="IPR003583">
    <property type="entry name" value="Hlx-hairpin-Hlx_DNA-bd_motif"/>
</dbReference>
<dbReference type="SMART" id="SM00278">
    <property type="entry name" value="HhH1"/>
    <property type="match status" value="2"/>
</dbReference>
<dbReference type="GO" id="GO:0015628">
    <property type="term" value="P:protein secretion by the type II secretion system"/>
    <property type="evidence" value="ECO:0007669"/>
    <property type="project" value="TreeGrafter"/>
</dbReference>
<reference evidence="2 3" key="1">
    <citation type="submission" date="2019-06" db="EMBL/GenBank/DDBJ databases">
        <title>Draft genome of Aliikangiella marina GYP-15.</title>
        <authorList>
            <person name="Wang G."/>
        </authorList>
    </citation>
    <scope>NUCLEOTIDE SEQUENCE [LARGE SCALE GENOMIC DNA]</scope>
    <source>
        <strain evidence="2 3">GYP-15</strain>
    </source>
</reference>
<dbReference type="InterPro" id="IPR010994">
    <property type="entry name" value="RuvA_2-like"/>
</dbReference>
<accession>A0A545TI59</accession>
<dbReference type="GO" id="GO:0015627">
    <property type="term" value="C:type II protein secretion system complex"/>
    <property type="evidence" value="ECO:0007669"/>
    <property type="project" value="TreeGrafter"/>
</dbReference>
<dbReference type="NCBIfam" id="TIGR00426">
    <property type="entry name" value="competence protein ComEA helix-hairpin-helix repeat region"/>
    <property type="match status" value="1"/>
</dbReference>
<dbReference type="Gene3D" id="1.10.150.280">
    <property type="entry name" value="AF1531-like domain"/>
    <property type="match status" value="1"/>
</dbReference>
<dbReference type="InterPro" id="IPR051675">
    <property type="entry name" value="Endo/Exo/Phosphatase_dom_1"/>
</dbReference>
<feature type="domain" description="Helix-hairpin-helix DNA-binding motif class 1" evidence="1">
    <location>
        <begin position="52"/>
        <end position="71"/>
    </location>
</feature>
<dbReference type="GO" id="GO:0003677">
    <property type="term" value="F:DNA binding"/>
    <property type="evidence" value="ECO:0007669"/>
    <property type="project" value="InterPro"/>
</dbReference>
<dbReference type="SUPFAM" id="SSF47781">
    <property type="entry name" value="RuvA domain 2-like"/>
    <property type="match status" value="1"/>
</dbReference>